<reference evidence="1" key="1">
    <citation type="submission" date="2023-12" db="EMBL/GenBank/DDBJ databases">
        <title>Genome assembly of Anisodus tanguticus.</title>
        <authorList>
            <person name="Wang Y.-J."/>
        </authorList>
    </citation>
    <scope>NUCLEOTIDE SEQUENCE</scope>
    <source>
        <strain evidence="1">KB-2021</strain>
        <tissue evidence="1">Leaf</tissue>
    </source>
</reference>
<name>A0AAE1RS50_9SOLA</name>
<dbReference type="Proteomes" id="UP001291623">
    <property type="component" value="Unassembled WGS sequence"/>
</dbReference>
<comment type="caution">
    <text evidence="1">The sequence shown here is derived from an EMBL/GenBank/DDBJ whole genome shotgun (WGS) entry which is preliminary data.</text>
</comment>
<protein>
    <submittedName>
        <fullName evidence="1">Uncharacterized protein</fullName>
    </submittedName>
</protein>
<evidence type="ECO:0000313" key="2">
    <source>
        <dbReference type="Proteomes" id="UP001291623"/>
    </source>
</evidence>
<accession>A0AAE1RS50</accession>
<evidence type="ECO:0000313" key="1">
    <source>
        <dbReference type="EMBL" id="KAK4356269.1"/>
    </source>
</evidence>
<dbReference type="AlphaFoldDB" id="A0AAE1RS50"/>
<keyword evidence="2" id="KW-1185">Reference proteome</keyword>
<gene>
    <name evidence="1" type="ORF">RND71_025240</name>
</gene>
<sequence>MAELLKVENNSETNSEYNEDQVEIVDSHLDSRLYVVAVEDTIPKWMGLNDLSSGYNVMTQLKSALLSISITERNILATFCGPHTTTGLLPCALNLYNCNWVDTGQVFWSCFNRVKSDNLSWMQSYTVKLLFSGMVEGAKHKFKFSKDFRGHFMPVICNNFDASVLEFERLLSWDNFECVEKMHEHQIVPNGSEGSSIHLYMENGGLKGFNRLEARGYASNLCDVSSKDSSLEFDPEGKILYVPFEPGENYLRATEYLYHYTTCMKSGRYLSTMRRELVSKTYNGALLKCLCASCLDYGKIGIWNMSSERFVLECRTPV</sequence>
<dbReference type="EMBL" id="JAVYJV010000013">
    <property type="protein sequence ID" value="KAK4356269.1"/>
    <property type="molecule type" value="Genomic_DNA"/>
</dbReference>
<proteinExistence type="predicted"/>
<organism evidence="1 2">
    <name type="scientific">Anisodus tanguticus</name>
    <dbReference type="NCBI Taxonomy" id="243964"/>
    <lineage>
        <taxon>Eukaryota</taxon>
        <taxon>Viridiplantae</taxon>
        <taxon>Streptophyta</taxon>
        <taxon>Embryophyta</taxon>
        <taxon>Tracheophyta</taxon>
        <taxon>Spermatophyta</taxon>
        <taxon>Magnoliopsida</taxon>
        <taxon>eudicotyledons</taxon>
        <taxon>Gunneridae</taxon>
        <taxon>Pentapetalae</taxon>
        <taxon>asterids</taxon>
        <taxon>lamiids</taxon>
        <taxon>Solanales</taxon>
        <taxon>Solanaceae</taxon>
        <taxon>Solanoideae</taxon>
        <taxon>Hyoscyameae</taxon>
        <taxon>Anisodus</taxon>
    </lineage>
</organism>